<evidence type="ECO:0000313" key="2">
    <source>
        <dbReference type="EMBL" id="GAJ20269.1"/>
    </source>
</evidence>
<protein>
    <submittedName>
        <fullName evidence="2">Uncharacterized protein</fullName>
    </submittedName>
</protein>
<evidence type="ECO:0000256" key="1">
    <source>
        <dbReference type="SAM" id="MobiDB-lite"/>
    </source>
</evidence>
<comment type="caution">
    <text evidence="2">The sequence shown here is derived from an EMBL/GenBank/DDBJ whole genome shotgun (WGS) entry which is preliminary data.</text>
</comment>
<gene>
    <name evidence="2" type="ORF">S12H4_56951</name>
</gene>
<dbReference type="AlphaFoldDB" id="X1US20"/>
<feature type="region of interest" description="Disordered" evidence="1">
    <location>
        <begin position="63"/>
        <end position="87"/>
    </location>
</feature>
<sequence length="87" mass="9667">MTIELTFIKAQPAPQITKNIEITVTFWKINIAIKEIIHKTIPILIVNFLPILVPNMPAGNANKRKESATYSNIPPAPPLVKPKTLTP</sequence>
<organism evidence="2">
    <name type="scientific">marine sediment metagenome</name>
    <dbReference type="NCBI Taxonomy" id="412755"/>
    <lineage>
        <taxon>unclassified sequences</taxon>
        <taxon>metagenomes</taxon>
        <taxon>ecological metagenomes</taxon>
    </lineage>
</organism>
<proteinExistence type="predicted"/>
<accession>X1US20</accession>
<name>X1US20_9ZZZZ</name>
<reference evidence="2" key="1">
    <citation type="journal article" date="2014" name="Front. Microbiol.">
        <title>High frequency of phylogenetically diverse reductive dehalogenase-homologous genes in deep subseafloor sedimentary metagenomes.</title>
        <authorList>
            <person name="Kawai M."/>
            <person name="Futagami T."/>
            <person name="Toyoda A."/>
            <person name="Takaki Y."/>
            <person name="Nishi S."/>
            <person name="Hori S."/>
            <person name="Arai W."/>
            <person name="Tsubouchi T."/>
            <person name="Morono Y."/>
            <person name="Uchiyama I."/>
            <person name="Ito T."/>
            <person name="Fujiyama A."/>
            <person name="Inagaki F."/>
            <person name="Takami H."/>
        </authorList>
    </citation>
    <scope>NUCLEOTIDE SEQUENCE</scope>
    <source>
        <strain evidence="2">Expedition CK06-06</strain>
    </source>
</reference>
<dbReference type="EMBL" id="BARW01036747">
    <property type="protein sequence ID" value="GAJ20269.1"/>
    <property type="molecule type" value="Genomic_DNA"/>
</dbReference>